<gene>
    <name evidence="1" type="ORF">C457_13459</name>
</gene>
<reference evidence="1 2" key="1">
    <citation type="journal article" date="2014" name="PLoS Genet.">
        <title>Phylogenetically driven sequencing of extremely halophilic archaea reveals strategies for static and dynamic osmo-response.</title>
        <authorList>
            <person name="Becker E.A."/>
            <person name="Seitzer P.M."/>
            <person name="Tritt A."/>
            <person name="Larsen D."/>
            <person name="Krusor M."/>
            <person name="Yao A.I."/>
            <person name="Wu D."/>
            <person name="Madern D."/>
            <person name="Eisen J.A."/>
            <person name="Darling A.E."/>
            <person name="Facciotti M.T."/>
        </authorList>
    </citation>
    <scope>NUCLEOTIDE SEQUENCE [LARGE SCALE GENOMIC DNA]</scope>
    <source>
        <strain evidence="2">DSM 18310 / JCM 13924 / TL6</strain>
    </source>
</reference>
<dbReference type="AlphaFoldDB" id="M0G6A3"/>
<name>M0G6A3_HALPT</name>
<sequence>MDTTGYKLKRTTATNYDLENPSGTVIASSSGPVSTGDEWLLDAILDDVGVTNSQIRAAIKGLVGSVEMVDAR</sequence>
<evidence type="ECO:0000313" key="2">
    <source>
        <dbReference type="Proteomes" id="UP000011559"/>
    </source>
</evidence>
<evidence type="ECO:0000313" key="1">
    <source>
        <dbReference type="EMBL" id="ELZ67047.1"/>
    </source>
</evidence>
<dbReference type="Proteomes" id="UP000011559">
    <property type="component" value="Unassembled WGS sequence"/>
</dbReference>
<accession>M0G6A3</accession>
<protein>
    <submittedName>
        <fullName evidence="1">Uncharacterized protein</fullName>
    </submittedName>
</protein>
<dbReference type="PATRIC" id="fig|1227461.3.peg.2635"/>
<dbReference type="EMBL" id="AOLG01000047">
    <property type="protein sequence ID" value="ELZ67047.1"/>
    <property type="molecule type" value="Genomic_DNA"/>
</dbReference>
<organism evidence="1 2">
    <name type="scientific">Haloferax prahovense (strain DSM 18310 / JCM 13924 / TL6)</name>
    <dbReference type="NCBI Taxonomy" id="1227461"/>
    <lineage>
        <taxon>Archaea</taxon>
        <taxon>Methanobacteriati</taxon>
        <taxon>Methanobacteriota</taxon>
        <taxon>Stenosarchaea group</taxon>
        <taxon>Halobacteria</taxon>
        <taxon>Halobacteriales</taxon>
        <taxon>Haloferacaceae</taxon>
        <taxon>Haloferax</taxon>
    </lineage>
</organism>
<proteinExistence type="predicted"/>
<comment type="caution">
    <text evidence="1">The sequence shown here is derived from an EMBL/GenBank/DDBJ whole genome shotgun (WGS) entry which is preliminary data.</text>
</comment>
<keyword evidence="2" id="KW-1185">Reference proteome</keyword>